<dbReference type="KEGG" id="ttt:THITE_116626"/>
<name>G2RHJ5_THETT</name>
<feature type="region of interest" description="Disordered" evidence="1">
    <location>
        <begin position="151"/>
        <end position="177"/>
    </location>
</feature>
<feature type="region of interest" description="Disordered" evidence="1">
    <location>
        <begin position="1"/>
        <end position="94"/>
    </location>
</feature>
<dbReference type="EMBL" id="CP003014">
    <property type="protein sequence ID" value="AEO71307.1"/>
    <property type="molecule type" value="Genomic_DNA"/>
</dbReference>
<organism evidence="2 3">
    <name type="scientific">Thermothielavioides terrestris (strain ATCC 38088 / NRRL 8126)</name>
    <name type="common">Thielavia terrestris</name>
    <dbReference type="NCBI Taxonomy" id="578455"/>
    <lineage>
        <taxon>Eukaryota</taxon>
        <taxon>Fungi</taxon>
        <taxon>Dikarya</taxon>
        <taxon>Ascomycota</taxon>
        <taxon>Pezizomycotina</taxon>
        <taxon>Sordariomycetes</taxon>
        <taxon>Sordariomycetidae</taxon>
        <taxon>Sordariales</taxon>
        <taxon>Chaetomiaceae</taxon>
        <taxon>Thermothielavioides</taxon>
        <taxon>Thermothielavioides terrestris</taxon>
    </lineage>
</organism>
<keyword evidence="3" id="KW-1185">Reference proteome</keyword>
<dbReference type="Proteomes" id="UP000008181">
    <property type="component" value="Chromosome 6"/>
</dbReference>
<reference evidence="2 3" key="1">
    <citation type="journal article" date="2011" name="Nat. Biotechnol.">
        <title>Comparative genomic analysis of the thermophilic biomass-degrading fungi Myceliophthora thermophila and Thielavia terrestris.</title>
        <authorList>
            <person name="Berka R.M."/>
            <person name="Grigoriev I.V."/>
            <person name="Otillar R."/>
            <person name="Salamov A."/>
            <person name="Grimwood J."/>
            <person name="Reid I."/>
            <person name="Ishmael N."/>
            <person name="John T."/>
            <person name="Darmond C."/>
            <person name="Moisan M.-C."/>
            <person name="Henrissat B."/>
            <person name="Coutinho P.M."/>
            <person name="Lombard V."/>
            <person name="Natvig D.O."/>
            <person name="Lindquist E."/>
            <person name="Schmutz J."/>
            <person name="Lucas S."/>
            <person name="Harris P."/>
            <person name="Powlowski J."/>
            <person name="Bellemare A."/>
            <person name="Taylor D."/>
            <person name="Butler G."/>
            <person name="de Vries R.P."/>
            <person name="Allijn I.E."/>
            <person name="van den Brink J."/>
            <person name="Ushinsky S."/>
            <person name="Storms R."/>
            <person name="Powell A.J."/>
            <person name="Paulsen I.T."/>
            <person name="Elbourne L.D.H."/>
            <person name="Baker S.E."/>
            <person name="Magnuson J."/>
            <person name="LaBoissiere S."/>
            <person name="Clutterbuck A.J."/>
            <person name="Martinez D."/>
            <person name="Wogulis M."/>
            <person name="de Leon A.L."/>
            <person name="Rey M.W."/>
            <person name="Tsang A."/>
        </authorList>
    </citation>
    <scope>NUCLEOTIDE SEQUENCE [LARGE SCALE GENOMIC DNA]</scope>
    <source>
        <strain evidence="3">ATCC 38088 / NRRL 8126</strain>
    </source>
</reference>
<evidence type="ECO:0000256" key="1">
    <source>
        <dbReference type="SAM" id="MobiDB-lite"/>
    </source>
</evidence>
<proteinExistence type="predicted"/>
<feature type="compositionally biased region" description="Basic and acidic residues" evidence="1">
    <location>
        <begin position="151"/>
        <end position="169"/>
    </location>
</feature>
<dbReference type="RefSeq" id="XP_003657643.1">
    <property type="nucleotide sequence ID" value="XM_003657595.1"/>
</dbReference>
<sequence length="192" mass="20797">MNLKTPARPPSLEDATKPGPVVVRRRAPTWPGQSGAGWSRPRWADRRRRPPAGRPPVSGGFGYLLCGPTDSRPETEASPSLLVSSDPVEGPDEFITTDRAPKAVRKLTGPTAFTAALNQFRRGHLGKILESIGVARLADQAGAPHELIHRAHSHVSERTAEEKTTHDDPLNDSMDSAFAFSRECRSHATSSP</sequence>
<dbReference type="HOGENOM" id="CLU_1416081_0_0_1"/>
<evidence type="ECO:0000313" key="2">
    <source>
        <dbReference type="EMBL" id="AEO71307.1"/>
    </source>
</evidence>
<gene>
    <name evidence="2" type="ORF">THITE_116626</name>
</gene>
<accession>G2RHJ5</accession>
<evidence type="ECO:0000313" key="3">
    <source>
        <dbReference type="Proteomes" id="UP000008181"/>
    </source>
</evidence>
<dbReference type="AlphaFoldDB" id="G2RHJ5"/>
<protein>
    <submittedName>
        <fullName evidence="2">Uncharacterized protein</fullName>
    </submittedName>
</protein>
<dbReference type="GeneID" id="11522027"/>